<gene>
    <name evidence="2" type="ORF">EGD98_10155</name>
</gene>
<dbReference type="RefSeq" id="WP_220588263.1">
    <property type="nucleotide sequence ID" value="NZ_RKLQ01000002.1"/>
</dbReference>
<keyword evidence="1" id="KW-0812">Transmembrane</keyword>
<dbReference type="Proteomes" id="UP000783863">
    <property type="component" value="Unassembled WGS sequence"/>
</dbReference>
<reference evidence="2" key="1">
    <citation type="submission" date="2021-06" db="EMBL/GenBank/DDBJ databases">
        <title>Halomicroarcula sp. F24A a new haloarchaeum isolated from saline soil.</title>
        <authorList>
            <person name="Duran-Viseras A."/>
            <person name="Sanchez-Porro C."/>
            <person name="Ventosa A."/>
        </authorList>
    </citation>
    <scope>NUCLEOTIDE SEQUENCE</scope>
    <source>
        <strain evidence="2">F24A</strain>
    </source>
</reference>
<feature type="transmembrane region" description="Helical" evidence="1">
    <location>
        <begin position="41"/>
        <end position="58"/>
    </location>
</feature>
<evidence type="ECO:0000313" key="2">
    <source>
        <dbReference type="EMBL" id="MBX0304028.1"/>
    </source>
</evidence>
<proteinExistence type="predicted"/>
<organism evidence="2 3">
    <name type="scientific">Haloarcula salinisoli</name>
    <dbReference type="NCBI Taxonomy" id="2487746"/>
    <lineage>
        <taxon>Archaea</taxon>
        <taxon>Methanobacteriati</taxon>
        <taxon>Methanobacteriota</taxon>
        <taxon>Stenosarchaea group</taxon>
        <taxon>Halobacteria</taxon>
        <taxon>Halobacteriales</taxon>
        <taxon>Haloarculaceae</taxon>
        <taxon>Haloarcula</taxon>
    </lineage>
</organism>
<accession>A0A8J7YMQ0</accession>
<keyword evidence="3" id="KW-1185">Reference proteome</keyword>
<name>A0A8J7YMQ0_9EURY</name>
<keyword evidence="1" id="KW-1133">Transmembrane helix</keyword>
<protein>
    <submittedName>
        <fullName evidence="2">DUF4870 domain-containing protein</fullName>
    </submittedName>
</protein>
<evidence type="ECO:0000313" key="3">
    <source>
        <dbReference type="Proteomes" id="UP000783863"/>
    </source>
</evidence>
<feature type="transmembrane region" description="Helical" evidence="1">
    <location>
        <begin position="16"/>
        <end position="34"/>
    </location>
</feature>
<dbReference type="AlphaFoldDB" id="A0A8J7YMQ0"/>
<sequence>MPASGGANTGGTNDDQIVAILLTLVFPGLGHYYVGAEERAIWWIIGIVCYYAISFILTFVLIGFLFFLLAPLVHVICIIDVMKMT</sequence>
<evidence type="ECO:0000256" key="1">
    <source>
        <dbReference type="SAM" id="Phobius"/>
    </source>
</evidence>
<dbReference type="EMBL" id="RKLQ01000002">
    <property type="protein sequence ID" value="MBX0304028.1"/>
    <property type="molecule type" value="Genomic_DNA"/>
</dbReference>
<keyword evidence="1" id="KW-0472">Membrane</keyword>
<comment type="caution">
    <text evidence="2">The sequence shown here is derived from an EMBL/GenBank/DDBJ whole genome shotgun (WGS) entry which is preliminary data.</text>
</comment>